<reference evidence="10 11" key="1">
    <citation type="submission" date="2020-08" db="EMBL/GenBank/DDBJ databases">
        <title>Functional genomics of gut bacteria from endangered species of beetles.</title>
        <authorList>
            <person name="Carlos-Shanley C."/>
        </authorList>
    </citation>
    <scope>NUCLEOTIDE SEQUENCE [LARGE SCALE GENOMIC DNA]</scope>
    <source>
        <strain evidence="10 11">S00198</strain>
    </source>
</reference>
<dbReference type="GO" id="GO:0005524">
    <property type="term" value="F:ATP binding"/>
    <property type="evidence" value="ECO:0007669"/>
    <property type="project" value="UniProtKB-KW"/>
</dbReference>
<dbReference type="InterPro" id="IPR047187">
    <property type="entry name" value="SF1_C_Upf1"/>
</dbReference>
<dbReference type="Pfam" id="PF13087">
    <property type="entry name" value="AAA_12"/>
    <property type="match status" value="1"/>
</dbReference>
<dbReference type="Pfam" id="PF13086">
    <property type="entry name" value="AAA_11"/>
    <property type="match status" value="1"/>
</dbReference>
<comment type="caution">
    <text evidence="10">The sequence shown here is derived from an EMBL/GenBank/DDBJ whole genome shotgun (WGS) entry which is preliminary data.</text>
</comment>
<feature type="domain" description="DNA2/NAM7 helicase helicase" evidence="8">
    <location>
        <begin position="893"/>
        <end position="952"/>
    </location>
</feature>
<keyword evidence="2" id="KW-0547">Nucleotide-binding</keyword>
<protein>
    <recommendedName>
        <fullName evidence="12">AAA domain-containing protein</fullName>
    </recommendedName>
</protein>
<evidence type="ECO:0000313" key="11">
    <source>
        <dbReference type="Proteomes" id="UP000575083"/>
    </source>
</evidence>
<dbReference type="InterPro" id="IPR041677">
    <property type="entry name" value="DNA2/NAM7_AAA_11"/>
</dbReference>
<dbReference type="GO" id="GO:0043139">
    <property type="term" value="F:5'-3' DNA helicase activity"/>
    <property type="evidence" value="ECO:0007669"/>
    <property type="project" value="TreeGrafter"/>
</dbReference>
<dbReference type="GO" id="GO:0016787">
    <property type="term" value="F:hydrolase activity"/>
    <property type="evidence" value="ECO:0007669"/>
    <property type="project" value="UniProtKB-KW"/>
</dbReference>
<organism evidence="10 11">
    <name type="scientific">Acidovorax soli</name>
    <dbReference type="NCBI Taxonomy" id="592050"/>
    <lineage>
        <taxon>Bacteria</taxon>
        <taxon>Pseudomonadati</taxon>
        <taxon>Pseudomonadota</taxon>
        <taxon>Betaproteobacteria</taxon>
        <taxon>Burkholderiales</taxon>
        <taxon>Comamonadaceae</taxon>
        <taxon>Acidovorax</taxon>
    </lineage>
</organism>
<keyword evidence="4" id="KW-0347">Helicase</keyword>
<keyword evidence="3" id="KW-0378">Hydrolase</keyword>
<dbReference type="CDD" id="cd18808">
    <property type="entry name" value="SF1_C_Upf1"/>
    <property type="match status" value="1"/>
</dbReference>
<dbReference type="Gene3D" id="3.40.50.300">
    <property type="entry name" value="P-loop containing nucleotide triphosphate hydrolases"/>
    <property type="match status" value="2"/>
</dbReference>
<evidence type="ECO:0000256" key="4">
    <source>
        <dbReference type="ARBA" id="ARBA00022806"/>
    </source>
</evidence>
<dbReference type="SUPFAM" id="SSF52540">
    <property type="entry name" value="P-loop containing nucleoside triphosphate hydrolases"/>
    <property type="match status" value="1"/>
</dbReference>
<evidence type="ECO:0000313" key="10">
    <source>
        <dbReference type="EMBL" id="MBB6561921.1"/>
    </source>
</evidence>
<evidence type="ECO:0000259" key="8">
    <source>
        <dbReference type="Pfam" id="PF13086"/>
    </source>
</evidence>
<dbReference type="InterPro" id="IPR050534">
    <property type="entry name" value="Coronavir_polyprotein_1ab"/>
</dbReference>
<dbReference type="RefSeq" id="WP_184861442.1">
    <property type="nucleotide sequence ID" value="NZ_JACHLK010000010.1"/>
</dbReference>
<dbReference type="InterPro" id="IPR041679">
    <property type="entry name" value="DNA2/NAM7-like_C"/>
</dbReference>
<evidence type="ECO:0000256" key="6">
    <source>
        <dbReference type="SAM" id="Coils"/>
    </source>
</evidence>
<dbReference type="PANTHER" id="PTHR43788:SF8">
    <property type="entry name" value="DNA-BINDING PROTEIN SMUBP-2"/>
    <property type="match status" value="1"/>
</dbReference>
<sequence length="1207" mass="130757">MPSPPDNRPDAGEGTADLSMPHEATQGTREVAHAIAADQEHRPPAHAGPHPPPALNGLPTSVDRAPFSLSLPAVAPRPVGARAGQPVPAAPAGPVSVPVPAAVQAQAQAGDGEARDALAALESASSASLHAAPDSAHAILSAWLSLEVLAPLAYTDPATLVGGDRAAIARVDGEPLPWQRGEQSYKPPFRLFYLVVLGEVSMEMCMTDLLSSFGKDEETRTYQRHRAPIAMAIVDQDGQLAGPDTVSISSFAWGVPAVLRGKAGALARWPDAEKLLREQLHRRLARVDGEGRPLPLDLKTINDSHGWLCATLGLRPDHVLPPSFVARLYRHPKLEGAPDSPPINSFYLDDLARARAMVDSGAAPEALLRYLSVLKPAAVGDLLKDTAGIAELIAPARFPPARWPSRGSHPVVTLQQAAVNAARAEFAGDRQGILAVNGPPGTGKMTLLRDLVAHCVESRAARLAEFDDPNKAFIPTGQRFQVGDGEFLHLHGLDPRIKGFEVLVASSNNKAVENVSRELPSGRSIEPGPRYFAATARALLYGEERNFPADPADHPWGLMAAALGNSRNRRDFRQRFWLHEDFGFSTYLKAARGLDVSRPEPAAEGQPPRMVAPRIVAAERPLSGDAAMQQWRRARKSFIDLKHSVEGILARLEEARTLAPRLTRLRDEVNQLYTRHKTVARSLSTAAAAYALAIEGSSKARAAVVAAERELQALQAARPGVSARVFVSEAFRRWMSEASVREGVHREAVRAEAQAQSELEAAAQRQKSFAEDLGLTNAQLETAQREVENLGAQLREAYARIGDRFVDESFFDRGHEAWNLAVPWLDDQIHQQREKLFVAALDVHKAFVTVAAHKMEHNLGVLMAALQSGTFPDAARRNLLPDLWSSLFLVVPVVSTTFASVHRMLGDLPAASFGWLLVDEAGQATPQAAVGAILRARRAVIVGDTLQIPPVVTIPENLVNQISLQQRVDRSLWCAPQASVQTLADSASTLQARFRTPEGTRTVGLPLLVRRRFQEPMFGVSNAIAYDNRMVPAMGPDSVGDVADILGPSAWFDPDTSSTASAPKWSAEEGQVVMRMLRKLARAGVQNPDIYVICPFRVVAQEMRLLLRAEPQLFELFGVDARKWLDERVGTIHTFQGKEAEAVIAVLGAPMAGEKGARQWAGGVPNILNVMASRAKSRLYVVGSRTAWGSVGHFTELARQVPKRTFG</sequence>
<feature type="region of interest" description="Disordered" evidence="7">
    <location>
        <begin position="1"/>
        <end position="62"/>
    </location>
</feature>
<keyword evidence="5" id="KW-0067">ATP-binding</keyword>
<dbReference type="InterPro" id="IPR027417">
    <property type="entry name" value="P-loop_NTPase"/>
</dbReference>
<proteinExistence type="inferred from homology"/>
<dbReference type="EMBL" id="JACHLK010000010">
    <property type="protein sequence ID" value="MBB6561921.1"/>
    <property type="molecule type" value="Genomic_DNA"/>
</dbReference>
<comment type="similarity">
    <text evidence="1">Belongs to the DNA2/NAM7 helicase family.</text>
</comment>
<evidence type="ECO:0000256" key="1">
    <source>
        <dbReference type="ARBA" id="ARBA00007913"/>
    </source>
</evidence>
<evidence type="ECO:0000256" key="7">
    <source>
        <dbReference type="SAM" id="MobiDB-lite"/>
    </source>
</evidence>
<dbReference type="AlphaFoldDB" id="A0A7X0PIA4"/>
<evidence type="ECO:0000256" key="2">
    <source>
        <dbReference type="ARBA" id="ARBA00022741"/>
    </source>
</evidence>
<feature type="domain" description="DNA2/NAM7 helicase-like C-terminal" evidence="9">
    <location>
        <begin position="1053"/>
        <end position="1185"/>
    </location>
</feature>
<name>A0A7X0PIA4_9BURK</name>
<keyword evidence="6" id="KW-0175">Coiled coil</keyword>
<evidence type="ECO:0000256" key="5">
    <source>
        <dbReference type="ARBA" id="ARBA00022840"/>
    </source>
</evidence>
<dbReference type="PANTHER" id="PTHR43788">
    <property type="entry name" value="DNA2/NAM7 HELICASE FAMILY MEMBER"/>
    <property type="match status" value="1"/>
</dbReference>
<feature type="coiled-coil region" evidence="6">
    <location>
        <begin position="773"/>
        <end position="800"/>
    </location>
</feature>
<evidence type="ECO:0000259" key="9">
    <source>
        <dbReference type="Pfam" id="PF13087"/>
    </source>
</evidence>
<keyword evidence="11" id="KW-1185">Reference proteome</keyword>
<evidence type="ECO:0000256" key="3">
    <source>
        <dbReference type="ARBA" id="ARBA00022801"/>
    </source>
</evidence>
<gene>
    <name evidence="10" type="ORF">HNP48_004623</name>
</gene>
<accession>A0A7X0PIA4</accession>
<evidence type="ECO:0008006" key="12">
    <source>
        <dbReference type="Google" id="ProtNLM"/>
    </source>
</evidence>
<dbReference type="Proteomes" id="UP000575083">
    <property type="component" value="Unassembled WGS sequence"/>
</dbReference>